<dbReference type="RefSeq" id="WP_271186662.1">
    <property type="nucleotide sequence ID" value="NZ_BSFE01000004.1"/>
</dbReference>
<evidence type="ECO:0000313" key="11">
    <source>
        <dbReference type="Proteomes" id="UP001143486"/>
    </source>
</evidence>
<dbReference type="GO" id="GO:0005524">
    <property type="term" value="F:ATP binding"/>
    <property type="evidence" value="ECO:0007669"/>
    <property type="project" value="UniProtKB-KW"/>
</dbReference>
<keyword evidence="8" id="KW-0902">Two-component regulatory system</keyword>
<dbReference type="AlphaFoldDB" id="A0A9W6IL60"/>
<dbReference type="InterPro" id="IPR036890">
    <property type="entry name" value="HATPase_C_sf"/>
</dbReference>
<proteinExistence type="predicted"/>
<evidence type="ECO:0000256" key="6">
    <source>
        <dbReference type="ARBA" id="ARBA00022777"/>
    </source>
</evidence>
<dbReference type="CDD" id="cd00082">
    <property type="entry name" value="HisKA"/>
    <property type="match status" value="1"/>
</dbReference>
<keyword evidence="5" id="KW-0547">Nucleotide-binding</keyword>
<dbReference type="InterPro" id="IPR003594">
    <property type="entry name" value="HATPase_dom"/>
</dbReference>
<evidence type="ECO:0000256" key="1">
    <source>
        <dbReference type="ARBA" id="ARBA00000085"/>
    </source>
</evidence>
<dbReference type="PRINTS" id="PR00344">
    <property type="entry name" value="BCTRLSENSOR"/>
</dbReference>
<evidence type="ECO:0000256" key="7">
    <source>
        <dbReference type="ARBA" id="ARBA00022840"/>
    </source>
</evidence>
<sequence length="350" mass="37683">MNGRPAPTSPAEPAAEMAAIPLLQFSEDARFTWANTQAEEWLGLSARHLMKGDFGTQSPVCAHLAEIVEQACDARRTVVALGCVLGPGGPFDLHARWSDETSSVTLSVLPHREPGAKASQAPALGFGRMLAHELKNPLASVRGAAQLIRRESNIDAAAELAQLIIQDVDRITRLANHWSRVGDIRLGERGEVNLNHLAMDAMESIVRADPHARSILKEDFDPSLPPVDGDRDLLLQVVLNLLQNALDAVRDMPDPKIRVETRFDTGPRSRTGANPTPLVLVVRDNGPGIPDALGAGIFTPFVTTKPAGEGLGLAFAARIAALHDGQLDYESEPGRTGFNLRLPVAREETS</sequence>
<dbReference type="PANTHER" id="PTHR43065">
    <property type="entry name" value="SENSOR HISTIDINE KINASE"/>
    <property type="match status" value="1"/>
</dbReference>
<feature type="domain" description="Histidine kinase" evidence="9">
    <location>
        <begin position="129"/>
        <end position="346"/>
    </location>
</feature>
<evidence type="ECO:0000313" key="10">
    <source>
        <dbReference type="EMBL" id="GLK52293.1"/>
    </source>
</evidence>
<comment type="catalytic activity">
    <reaction evidence="1">
        <text>ATP + protein L-histidine = ADP + protein N-phospho-L-histidine.</text>
        <dbReference type="EC" id="2.7.13.3"/>
    </reaction>
</comment>
<accession>A0A9W6IL60</accession>
<dbReference type="Proteomes" id="UP001143486">
    <property type="component" value="Unassembled WGS sequence"/>
</dbReference>
<dbReference type="PROSITE" id="PS50109">
    <property type="entry name" value="HIS_KIN"/>
    <property type="match status" value="1"/>
</dbReference>
<dbReference type="Pfam" id="PF00512">
    <property type="entry name" value="HisKA"/>
    <property type="match status" value="1"/>
</dbReference>
<evidence type="ECO:0000256" key="4">
    <source>
        <dbReference type="ARBA" id="ARBA00022679"/>
    </source>
</evidence>
<evidence type="ECO:0000259" key="9">
    <source>
        <dbReference type="PROSITE" id="PS50109"/>
    </source>
</evidence>
<name>A0A9W6IL60_9PROT</name>
<dbReference type="InterPro" id="IPR004358">
    <property type="entry name" value="Sig_transdc_His_kin-like_C"/>
</dbReference>
<keyword evidence="11" id="KW-1185">Reference proteome</keyword>
<keyword evidence="6" id="KW-0418">Kinase</keyword>
<dbReference type="InterPro" id="IPR005467">
    <property type="entry name" value="His_kinase_dom"/>
</dbReference>
<reference evidence="10" key="1">
    <citation type="journal article" date="2014" name="Int. J. Syst. Evol. Microbiol.">
        <title>Complete genome sequence of Corynebacterium casei LMG S-19264T (=DSM 44701T), isolated from a smear-ripened cheese.</title>
        <authorList>
            <consortium name="US DOE Joint Genome Institute (JGI-PGF)"/>
            <person name="Walter F."/>
            <person name="Albersmeier A."/>
            <person name="Kalinowski J."/>
            <person name="Ruckert C."/>
        </authorList>
    </citation>
    <scope>NUCLEOTIDE SEQUENCE</scope>
    <source>
        <strain evidence="10">VKM B-1513</strain>
    </source>
</reference>
<reference evidence="10" key="2">
    <citation type="submission" date="2023-01" db="EMBL/GenBank/DDBJ databases">
        <authorList>
            <person name="Sun Q."/>
            <person name="Evtushenko L."/>
        </authorList>
    </citation>
    <scope>NUCLEOTIDE SEQUENCE</scope>
    <source>
        <strain evidence="10">VKM B-1513</strain>
    </source>
</reference>
<keyword evidence="4" id="KW-0808">Transferase</keyword>
<protein>
    <recommendedName>
        <fullName evidence="2">histidine kinase</fullName>
        <ecNumber evidence="2">2.7.13.3</ecNumber>
    </recommendedName>
</protein>
<dbReference type="InterPro" id="IPR036097">
    <property type="entry name" value="HisK_dim/P_sf"/>
</dbReference>
<comment type="caution">
    <text evidence="10">The sequence shown here is derived from an EMBL/GenBank/DDBJ whole genome shotgun (WGS) entry which is preliminary data.</text>
</comment>
<dbReference type="SUPFAM" id="SSF47384">
    <property type="entry name" value="Homodimeric domain of signal transducing histidine kinase"/>
    <property type="match status" value="1"/>
</dbReference>
<dbReference type="Gene3D" id="1.10.287.130">
    <property type="match status" value="1"/>
</dbReference>
<keyword evidence="3" id="KW-0597">Phosphoprotein</keyword>
<evidence type="ECO:0000256" key="2">
    <source>
        <dbReference type="ARBA" id="ARBA00012438"/>
    </source>
</evidence>
<dbReference type="EC" id="2.7.13.3" evidence="2"/>
<dbReference type="PANTHER" id="PTHR43065:SF10">
    <property type="entry name" value="PEROXIDE STRESS-ACTIVATED HISTIDINE KINASE MAK3"/>
    <property type="match status" value="1"/>
</dbReference>
<evidence type="ECO:0000256" key="8">
    <source>
        <dbReference type="ARBA" id="ARBA00023012"/>
    </source>
</evidence>
<dbReference type="InterPro" id="IPR003661">
    <property type="entry name" value="HisK_dim/P_dom"/>
</dbReference>
<dbReference type="SMART" id="SM00387">
    <property type="entry name" value="HATPase_c"/>
    <property type="match status" value="1"/>
</dbReference>
<dbReference type="Gene3D" id="3.30.565.10">
    <property type="entry name" value="Histidine kinase-like ATPase, C-terminal domain"/>
    <property type="match status" value="1"/>
</dbReference>
<dbReference type="GO" id="GO:0000155">
    <property type="term" value="F:phosphorelay sensor kinase activity"/>
    <property type="evidence" value="ECO:0007669"/>
    <property type="project" value="InterPro"/>
</dbReference>
<organism evidence="10 11">
    <name type="scientific">Maricaulis virginensis</name>
    <dbReference type="NCBI Taxonomy" id="144022"/>
    <lineage>
        <taxon>Bacteria</taxon>
        <taxon>Pseudomonadati</taxon>
        <taxon>Pseudomonadota</taxon>
        <taxon>Alphaproteobacteria</taxon>
        <taxon>Maricaulales</taxon>
        <taxon>Maricaulaceae</taxon>
        <taxon>Maricaulis</taxon>
    </lineage>
</organism>
<keyword evidence="7" id="KW-0067">ATP-binding</keyword>
<evidence type="ECO:0000256" key="3">
    <source>
        <dbReference type="ARBA" id="ARBA00022553"/>
    </source>
</evidence>
<dbReference type="EMBL" id="BSFE01000004">
    <property type="protein sequence ID" value="GLK52293.1"/>
    <property type="molecule type" value="Genomic_DNA"/>
</dbReference>
<dbReference type="Pfam" id="PF02518">
    <property type="entry name" value="HATPase_c"/>
    <property type="match status" value="1"/>
</dbReference>
<dbReference type="SUPFAM" id="SSF55874">
    <property type="entry name" value="ATPase domain of HSP90 chaperone/DNA topoisomerase II/histidine kinase"/>
    <property type="match status" value="1"/>
</dbReference>
<evidence type="ECO:0000256" key="5">
    <source>
        <dbReference type="ARBA" id="ARBA00022741"/>
    </source>
</evidence>
<gene>
    <name evidence="10" type="ORF">GCM10017621_18010</name>
</gene>
<dbReference type="SMART" id="SM00388">
    <property type="entry name" value="HisKA"/>
    <property type="match status" value="1"/>
</dbReference>